<feature type="transmembrane region" description="Helical" evidence="1">
    <location>
        <begin position="202"/>
        <end position="223"/>
    </location>
</feature>
<dbReference type="AlphaFoldDB" id="A0A8J3UWF8"/>
<keyword evidence="1" id="KW-1133">Transmembrane helix</keyword>
<keyword evidence="1" id="KW-0472">Membrane</keyword>
<evidence type="ECO:0000256" key="1">
    <source>
        <dbReference type="SAM" id="Phobius"/>
    </source>
</evidence>
<comment type="caution">
    <text evidence="2">The sequence shown here is derived from an EMBL/GenBank/DDBJ whole genome shotgun (WGS) entry which is preliminary data.</text>
</comment>
<organism evidence="2 3">
    <name type="scientific">Planotetraspora silvatica</name>
    <dbReference type="NCBI Taxonomy" id="234614"/>
    <lineage>
        <taxon>Bacteria</taxon>
        <taxon>Bacillati</taxon>
        <taxon>Actinomycetota</taxon>
        <taxon>Actinomycetes</taxon>
        <taxon>Streptosporangiales</taxon>
        <taxon>Streptosporangiaceae</taxon>
        <taxon>Planotetraspora</taxon>
    </lineage>
</organism>
<dbReference type="Proteomes" id="UP000644610">
    <property type="component" value="Unassembled WGS sequence"/>
</dbReference>
<feature type="transmembrane region" description="Helical" evidence="1">
    <location>
        <begin position="164"/>
        <end position="182"/>
    </location>
</feature>
<keyword evidence="1" id="KW-0812">Transmembrane</keyword>
<dbReference type="RefSeq" id="WP_203979199.1">
    <property type="nucleotide sequence ID" value="NZ_BAAAKY010000010.1"/>
</dbReference>
<dbReference type="EMBL" id="BOOQ01000044">
    <property type="protein sequence ID" value="GII49664.1"/>
    <property type="molecule type" value="Genomic_DNA"/>
</dbReference>
<name>A0A8J3UWF8_9ACTN</name>
<sequence length="224" mass="25456">MHQLKGVPVLRTEVRIAAVVVRVILLAVLLWGSLVAVLSALPRERSAEDFHARWDAGQITYLAYRTDWSTSEPMLDLRWSTGPLAWHHTQVPETWRELQGRLSSPIKVIAERRKSGEDDGRWLMAVWPFKMSDIGAGPLVPIAWFVTLLVMLGTDRHRLGNRWAWLWLFTLGQFGACFYLVFEPRPLWWGLEDRRPATGRIGGLQGLVFAFGAQLVIGLLFSIS</sequence>
<proteinExistence type="predicted"/>
<gene>
    <name evidence="2" type="ORF">Psi02_60880</name>
</gene>
<feature type="transmembrane region" description="Helical" evidence="1">
    <location>
        <begin position="20"/>
        <end position="41"/>
    </location>
</feature>
<accession>A0A8J3UWF8</accession>
<evidence type="ECO:0000313" key="2">
    <source>
        <dbReference type="EMBL" id="GII49664.1"/>
    </source>
</evidence>
<feature type="transmembrane region" description="Helical" evidence="1">
    <location>
        <begin position="134"/>
        <end position="152"/>
    </location>
</feature>
<protein>
    <submittedName>
        <fullName evidence="2">Uncharacterized protein</fullName>
    </submittedName>
</protein>
<evidence type="ECO:0000313" key="3">
    <source>
        <dbReference type="Proteomes" id="UP000644610"/>
    </source>
</evidence>
<reference evidence="2" key="1">
    <citation type="submission" date="2021-01" db="EMBL/GenBank/DDBJ databases">
        <title>Whole genome shotgun sequence of Planotetraspora silvatica NBRC 100141.</title>
        <authorList>
            <person name="Komaki H."/>
            <person name="Tamura T."/>
        </authorList>
    </citation>
    <scope>NUCLEOTIDE SEQUENCE</scope>
    <source>
        <strain evidence="2">NBRC 100141</strain>
    </source>
</reference>
<keyword evidence="3" id="KW-1185">Reference proteome</keyword>